<dbReference type="PANTHER" id="PTHR34075:SF5">
    <property type="entry name" value="BLR3430 PROTEIN"/>
    <property type="match status" value="1"/>
</dbReference>
<evidence type="ECO:0000313" key="3">
    <source>
        <dbReference type="EMBL" id="MFA1553369.1"/>
    </source>
</evidence>
<sequence>MAPVPIADDLFTWPDGEPSLIGGRCAECGAYTFPLRAGCPRCGATAVERTPLNRSGTLWTWTTQGFPPKAPFRGEFAGTGPFEPWLVGVIELTGQLRVEGLIVGCAQDDLAIGMPMRVVTMPFRTDEDGREIITFAFSPEEGALPVSPSNPAEAGHA</sequence>
<dbReference type="Pfam" id="PF12172">
    <property type="entry name" value="zf-ChsH2"/>
    <property type="match status" value="1"/>
</dbReference>
<proteinExistence type="predicted"/>
<gene>
    <name evidence="3" type="ORF">SM436_06660</name>
</gene>
<dbReference type="InterPro" id="IPR002878">
    <property type="entry name" value="ChsH2_C"/>
</dbReference>
<protein>
    <submittedName>
        <fullName evidence="3">OB-fold domain-containing protein</fullName>
    </submittedName>
</protein>
<evidence type="ECO:0000259" key="2">
    <source>
        <dbReference type="Pfam" id="PF12172"/>
    </source>
</evidence>
<dbReference type="Proteomes" id="UP001569904">
    <property type="component" value="Unassembled WGS sequence"/>
</dbReference>
<evidence type="ECO:0000259" key="1">
    <source>
        <dbReference type="Pfam" id="PF01796"/>
    </source>
</evidence>
<dbReference type="Gene3D" id="6.10.30.10">
    <property type="match status" value="1"/>
</dbReference>
<feature type="domain" description="ChsH2 rubredoxin-like zinc ribbon" evidence="2">
    <location>
        <begin position="17"/>
        <end position="48"/>
    </location>
</feature>
<dbReference type="PANTHER" id="PTHR34075">
    <property type="entry name" value="BLR3430 PROTEIN"/>
    <property type="match status" value="1"/>
</dbReference>
<feature type="domain" description="ChsH2 C-terminal OB-fold" evidence="1">
    <location>
        <begin position="51"/>
        <end position="120"/>
    </location>
</feature>
<dbReference type="InterPro" id="IPR012340">
    <property type="entry name" value="NA-bd_OB-fold"/>
</dbReference>
<comment type="caution">
    <text evidence="3">The sequence shown here is derived from an EMBL/GenBank/DDBJ whole genome shotgun (WGS) entry which is preliminary data.</text>
</comment>
<dbReference type="InterPro" id="IPR052513">
    <property type="entry name" value="Thioester_dehydratase-like"/>
</dbReference>
<dbReference type="SUPFAM" id="SSF50249">
    <property type="entry name" value="Nucleic acid-binding proteins"/>
    <property type="match status" value="1"/>
</dbReference>
<accession>A0ABV4QTC8</accession>
<dbReference type="EMBL" id="JAXCEH010000003">
    <property type="protein sequence ID" value="MFA1553369.1"/>
    <property type="molecule type" value="Genomic_DNA"/>
</dbReference>
<dbReference type="Pfam" id="PF01796">
    <property type="entry name" value="OB_ChsH2_C"/>
    <property type="match status" value="1"/>
</dbReference>
<dbReference type="RefSeq" id="WP_371939765.1">
    <property type="nucleotide sequence ID" value="NZ_JAXCEH010000003.1"/>
</dbReference>
<name>A0ABV4QTC8_9ACTN</name>
<keyword evidence="4" id="KW-1185">Reference proteome</keyword>
<dbReference type="InterPro" id="IPR022002">
    <property type="entry name" value="ChsH2_Znr"/>
</dbReference>
<reference evidence="3 4" key="1">
    <citation type="submission" date="2023-11" db="EMBL/GenBank/DDBJ databases">
        <title>Actinomadura monticuli sp. nov., isolated from volcanic ash.</title>
        <authorList>
            <person name="Lee S.D."/>
            <person name="Yang H."/>
            <person name="Kim I.S."/>
        </authorList>
    </citation>
    <scope>NUCLEOTIDE SEQUENCE [LARGE SCALE GENOMIC DNA]</scope>
    <source>
        <strain evidence="3 4">DSM 45346</strain>
    </source>
</reference>
<organism evidence="3 4">
    <name type="scientific">Actinomadura chokoriensis</name>
    <dbReference type="NCBI Taxonomy" id="454156"/>
    <lineage>
        <taxon>Bacteria</taxon>
        <taxon>Bacillati</taxon>
        <taxon>Actinomycetota</taxon>
        <taxon>Actinomycetes</taxon>
        <taxon>Streptosporangiales</taxon>
        <taxon>Thermomonosporaceae</taxon>
        <taxon>Actinomadura</taxon>
    </lineage>
</organism>
<evidence type="ECO:0000313" key="4">
    <source>
        <dbReference type="Proteomes" id="UP001569904"/>
    </source>
</evidence>